<dbReference type="AlphaFoldDB" id="A0A0A0J8Y0"/>
<dbReference type="eggNOG" id="COG3324">
    <property type="taxonomic scope" value="Bacteria"/>
</dbReference>
<dbReference type="InterPro" id="IPR041581">
    <property type="entry name" value="Glyoxalase_6"/>
</dbReference>
<dbReference type="InterPro" id="IPR029068">
    <property type="entry name" value="Glyas_Bleomycin-R_OHBP_Dase"/>
</dbReference>
<name>A0A0A0J8Y0_9MICO</name>
<protein>
    <recommendedName>
        <fullName evidence="1">Glyoxalase-like domain-containing protein</fullName>
    </recommendedName>
</protein>
<evidence type="ECO:0000259" key="1">
    <source>
        <dbReference type="Pfam" id="PF18029"/>
    </source>
</evidence>
<dbReference type="EMBL" id="AVPJ01000003">
    <property type="protein sequence ID" value="KGN33890.1"/>
    <property type="molecule type" value="Genomic_DNA"/>
</dbReference>
<organism evidence="2 3">
    <name type="scientific">Knoellia sinensis KCTC 19936</name>
    <dbReference type="NCBI Taxonomy" id="1385520"/>
    <lineage>
        <taxon>Bacteria</taxon>
        <taxon>Bacillati</taxon>
        <taxon>Actinomycetota</taxon>
        <taxon>Actinomycetes</taxon>
        <taxon>Micrococcales</taxon>
        <taxon>Intrasporangiaceae</taxon>
        <taxon>Knoellia</taxon>
    </lineage>
</organism>
<accession>A0A0A0J8Y0</accession>
<gene>
    <name evidence="2" type="ORF">N802_08865</name>
</gene>
<evidence type="ECO:0000313" key="2">
    <source>
        <dbReference type="EMBL" id="KGN33890.1"/>
    </source>
</evidence>
<dbReference type="Pfam" id="PF18029">
    <property type="entry name" value="Glyoxalase_6"/>
    <property type="match status" value="2"/>
</dbReference>
<dbReference type="PANTHER" id="PTHR35908:SF1">
    <property type="entry name" value="CONSERVED PROTEIN"/>
    <property type="match status" value="1"/>
</dbReference>
<feature type="domain" description="Glyoxalase-like" evidence="1">
    <location>
        <begin position="133"/>
        <end position="238"/>
    </location>
</feature>
<feature type="domain" description="Glyoxalase-like" evidence="1">
    <location>
        <begin position="10"/>
        <end position="111"/>
    </location>
</feature>
<dbReference type="PANTHER" id="PTHR35908">
    <property type="entry name" value="HYPOTHETICAL FUSION PROTEIN"/>
    <property type="match status" value="1"/>
</dbReference>
<dbReference type="Proteomes" id="UP000030002">
    <property type="component" value="Unassembled WGS sequence"/>
</dbReference>
<keyword evidence="3" id="KW-1185">Reference proteome</keyword>
<sequence>MGIKWIWAFLDTVEGDADASEAFWQNVTRTRISTRRGEREEFATLIPEGGDPWVKVQRVFSGGGVHLDLDVDDVGAGAAEAARLGATVVHRYPDGTVIVMRSPGGFTFCITSWAHAGSPTTQIRIGEPDLLDQVCLDIPSTLFDQECSFWEKLTGWNRRPAGREFERLARPDGIPIGLLLQRLDTVTGEVGAHVDFACHDRGASRVTHEAAGATFVGEPNPDEWTVMRDPVGRVYCLTRRSP</sequence>
<dbReference type="CDD" id="cd06587">
    <property type="entry name" value="VOC"/>
    <property type="match status" value="1"/>
</dbReference>
<comment type="caution">
    <text evidence="2">The sequence shown here is derived from an EMBL/GenBank/DDBJ whole genome shotgun (WGS) entry which is preliminary data.</text>
</comment>
<reference evidence="2 3" key="1">
    <citation type="submission" date="2013-08" db="EMBL/GenBank/DDBJ databases">
        <title>The genome sequence of Knoellia sinensis.</title>
        <authorList>
            <person name="Zhu W."/>
            <person name="Wang G."/>
        </authorList>
    </citation>
    <scope>NUCLEOTIDE SEQUENCE [LARGE SCALE GENOMIC DNA]</scope>
    <source>
        <strain evidence="2 3">KCTC 19936</strain>
    </source>
</reference>
<dbReference type="Gene3D" id="3.10.180.10">
    <property type="entry name" value="2,3-Dihydroxybiphenyl 1,2-Dioxygenase, domain 1"/>
    <property type="match status" value="2"/>
</dbReference>
<dbReference type="SUPFAM" id="SSF54593">
    <property type="entry name" value="Glyoxalase/Bleomycin resistance protein/Dihydroxybiphenyl dioxygenase"/>
    <property type="match status" value="2"/>
</dbReference>
<evidence type="ECO:0000313" key="3">
    <source>
        <dbReference type="Proteomes" id="UP000030002"/>
    </source>
</evidence>
<proteinExistence type="predicted"/>
<dbReference type="STRING" id="1385520.N802_08865"/>